<comment type="caution">
    <text evidence="3">The sequence shown here is derived from an EMBL/GenBank/DDBJ whole genome shotgun (WGS) entry which is preliminary data.</text>
</comment>
<dbReference type="Pfam" id="PF04937">
    <property type="entry name" value="DUF659"/>
    <property type="match status" value="1"/>
</dbReference>
<feature type="compositionally biased region" description="Low complexity" evidence="1">
    <location>
        <begin position="514"/>
        <end position="523"/>
    </location>
</feature>
<evidence type="ECO:0000313" key="3">
    <source>
        <dbReference type="EMBL" id="KAH7297529.1"/>
    </source>
</evidence>
<protein>
    <recommendedName>
        <fullName evidence="2">DUF659 domain-containing protein</fullName>
    </recommendedName>
</protein>
<dbReference type="OrthoDB" id="2442898at2759"/>
<evidence type="ECO:0000313" key="4">
    <source>
        <dbReference type="Proteomes" id="UP000825935"/>
    </source>
</evidence>
<feature type="domain" description="DUF659" evidence="2">
    <location>
        <begin position="149"/>
        <end position="299"/>
    </location>
</feature>
<dbReference type="InterPro" id="IPR007021">
    <property type="entry name" value="DUF659"/>
</dbReference>
<reference evidence="3" key="1">
    <citation type="submission" date="2021-08" db="EMBL/GenBank/DDBJ databases">
        <title>WGS assembly of Ceratopteris richardii.</title>
        <authorList>
            <person name="Marchant D.B."/>
            <person name="Chen G."/>
            <person name="Jenkins J."/>
            <person name="Shu S."/>
            <person name="Leebens-Mack J."/>
            <person name="Grimwood J."/>
            <person name="Schmutz J."/>
            <person name="Soltis P."/>
            <person name="Soltis D."/>
            <person name="Chen Z.-H."/>
        </authorList>
    </citation>
    <scope>NUCLEOTIDE SEQUENCE</scope>
    <source>
        <strain evidence="3">Whitten #5841</strain>
        <tissue evidence="3">Leaf</tissue>
    </source>
</reference>
<evidence type="ECO:0000259" key="2">
    <source>
        <dbReference type="Pfam" id="PF04937"/>
    </source>
</evidence>
<accession>A0A8T2RM82</accession>
<sequence>MGISACDKVPPKIAQIVICDHALAQEARVARRRDLASANIKMMEDIVPSSEMTQPTTSATQSRTSSQRAGTMEEDSLTSPTQHPRQGLSASFISSAIQKQRQKAAEIQIARCVIECNLAFNAVRTEACRRMVKAIAQFGPCDDWYGIDYKRLRTTMLDEERDRIEVQLEPIKTGWMMCGCSIISDGWSDTHRRHIINILVSSCLGTYFLRDVDACRAGVITGEFIFPYIKSAILEVGAENVVQVITDNASNYKRMGEMIEDEFPKIVWTPCAKHCVDLLLEDIRKLPWIEPIVNDAKRIVNFIRKNHLALSVFHSHSTMEMIRPADTRFGYIYLVLRRLQKVIDALRVTIIDRCSTNVPHSQTELTRYVQRKVLDESFWKEINSLVPALIPIYILLCIVDKEGSTLGLVYHFYMQMRQAIDASSSACERNWSAYSLIHTKLRNRLTLQQLERLVFCKANLRLVHDLKTKTDRPKQPLPEADDIDIAPHSIDYTQIVEPEYDEDGNVTVIGDIPSESSSLSSSEGMDDAEHDD</sequence>
<dbReference type="InterPro" id="IPR012337">
    <property type="entry name" value="RNaseH-like_sf"/>
</dbReference>
<gene>
    <name evidence="3" type="ORF">KP509_25G000500</name>
</gene>
<evidence type="ECO:0000256" key="1">
    <source>
        <dbReference type="SAM" id="MobiDB-lite"/>
    </source>
</evidence>
<dbReference type="EMBL" id="CM035430">
    <property type="protein sequence ID" value="KAH7297529.1"/>
    <property type="molecule type" value="Genomic_DNA"/>
</dbReference>
<dbReference type="PANTHER" id="PTHR32166:SF123">
    <property type="entry name" value="BED-TYPE DOMAIN-CONTAINING PROTEIN"/>
    <property type="match status" value="1"/>
</dbReference>
<keyword evidence="4" id="KW-1185">Reference proteome</keyword>
<proteinExistence type="predicted"/>
<name>A0A8T2RM82_CERRI</name>
<feature type="region of interest" description="Disordered" evidence="1">
    <location>
        <begin position="46"/>
        <end position="86"/>
    </location>
</feature>
<feature type="compositionally biased region" description="Polar residues" evidence="1">
    <location>
        <begin position="77"/>
        <end position="86"/>
    </location>
</feature>
<feature type="compositionally biased region" description="Low complexity" evidence="1">
    <location>
        <begin position="56"/>
        <end position="69"/>
    </location>
</feature>
<organism evidence="3 4">
    <name type="scientific">Ceratopteris richardii</name>
    <name type="common">Triangle waterfern</name>
    <dbReference type="NCBI Taxonomy" id="49495"/>
    <lineage>
        <taxon>Eukaryota</taxon>
        <taxon>Viridiplantae</taxon>
        <taxon>Streptophyta</taxon>
        <taxon>Embryophyta</taxon>
        <taxon>Tracheophyta</taxon>
        <taxon>Polypodiopsida</taxon>
        <taxon>Polypodiidae</taxon>
        <taxon>Polypodiales</taxon>
        <taxon>Pteridineae</taxon>
        <taxon>Pteridaceae</taxon>
        <taxon>Parkerioideae</taxon>
        <taxon>Ceratopteris</taxon>
    </lineage>
</organism>
<dbReference type="AlphaFoldDB" id="A0A8T2RM82"/>
<feature type="region of interest" description="Disordered" evidence="1">
    <location>
        <begin position="504"/>
        <end position="532"/>
    </location>
</feature>
<dbReference type="Proteomes" id="UP000825935">
    <property type="component" value="Chromosome 25"/>
</dbReference>
<dbReference type="SUPFAM" id="SSF53098">
    <property type="entry name" value="Ribonuclease H-like"/>
    <property type="match status" value="2"/>
</dbReference>
<dbReference type="PANTHER" id="PTHR32166">
    <property type="entry name" value="OSJNBA0013A04.12 PROTEIN"/>
    <property type="match status" value="1"/>
</dbReference>